<accession>A0ABZ0USS3</accession>
<evidence type="ECO:0000313" key="3">
    <source>
        <dbReference type="Proteomes" id="UP001326613"/>
    </source>
</evidence>
<keyword evidence="3" id="KW-1185">Reference proteome</keyword>
<reference evidence="2 3" key="1">
    <citation type="submission" date="2022-10" db="EMBL/GenBank/DDBJ databases">
        <title>Host association and intracellularity evolved multiple times independently in the Rickettsiales.</title>
        <authorList>
            <person name="Castelli M."/>
            <person name="Nardi T."/>
            <person name="Gammuto L."/>
            <person name="Bellinzona G."/>
            <person name="Sabaneyeva E."/>
            <person name="Potekhin A."/>
            <person name="Serra V."/>
            <person name="Petroni G."/>
            <person name="Sassera D."/>
        </authorList>
    </citation>
    <scope>NUCLEOTIDE SEQUENCE [LARGE SCALE GENOMIC DNA]</scope>
    <source>
        <strain evidence="2 3">Kr 154-4</strain>
    </source>
</reference>
<organism evidence="2 3">
    <name type="scientific">Candidatus Trichorickettsia mobilis</name>
    <dbReference type="NCBI Taxonomy" id="1346319"/>
    <lineage>
        <taxon>Bacteria</taxon>
        <taxon>Pseudomonadati</taxon>
        <taxon>Pseudomonadota</taxon>
        <taxon>Alphaproteobacteria</taxon>
        <taxon>Rickettsiales</taxon>
        <taxon>Rickettsiaceae</taxon>
        <taxon>Rickettsieae</taxon>
        <taxon>Candidatus Trichorickettsia</taxon>
    </lineage>
</organism>
<protein>
    <recommendedName>
        <fullName evidence="4">Flagellar FliJ protein</fullName>
    </recommendedName>
</protein>
<dbReference type="EMBL" id="CP112932">
    <property type="protein sequence ID" value="WPY01080.1"/>
    <property type="molecule type" value="Genomic_DNA"/>
</dbReference>
<dbReference type="RefSeq" id="WP_323737886.1">
    <property type="nucleotide sequence ID" value="NZ_CP112932.1"/>
</dbReference>
<name>A0ABZ0USS3_9RICK</name>
<gene>
    <name evidence="2" type="ORF">Trichorick_00977</name>
</gene>
<feature type="coiled-coil region" evidence="1">
    <location>
        <begin position="13"/>
        <end position="47"/>
    </location>
</feature>
<evidence type="ECO:0000256" key="1">
    <source>
        <dbReference type="SAM" id="Coils"/>
    </source>
</evidence>
<sequence>MVAKKIKTFKTLIRLHEDKLNGLRRKINDLDIERSNLNKSLTELVSQAVIEANKYTGSEYAFILDTYLKHVENSRKRLLEQIYSLDYRISQLQLELSVQFAELKKFEIAQQNRVNIYQEKARQAETKFFDELNVMKINSKSS</sequence>
<evidence type="ECO:0000313" key="2">
    <source>
        <dbReference type="EMBL" id="WPY01080.1"/>
    </source>
</evidence>
<proteinExistence type="predicted"/>
<evidence type="ECO:0008006" key="4">
    <source>
        <dbReference type="Google" id="ProtNLM"/>
    </source>
</evidence>
<dbReference type="Proteomes" id="UP001326613">
    <property type="component" value="Chromosome"/>
</dbReference>
<keyword evidence="1" id="KW-0175">Coiled coil</keyword>